<dbReference type="Pfam" id="PF00561">
    <property type="entry name" value="Abhydrolase_1"/>
    <property type="match status" value="1"/>
</dbReference>
<dbReference type="GO" id="GO:0046464">
    <property type="term" value="P:acylglycerol catabolic process"/>
    <property type="evidence" value="ECO:0007669"/>
    <property type="project" value="TreeGrafter"/>
</dbReference>
<dbReference type="InterPro" id="IPR050266">
    <property type="entry name" value="AB_hydrolase_sf"/>
</dbReference>
<dbReference type="InterPro" id="IPR029058">
    <property type="entry name" value="AB_hydrolase_fold"/>
</dbReference>
<dbReference type="PRINTS" id="PR00111">
    <property type="entry name" value="ABHYDROLASE"/>
</dbReference>
<dbReference type="Gene3D" id="3.40.50.1820">
    <property type="entry name" value="alpha/beta hydrolase"/>
    <property type="match status" value="1"/>
</dbReference>
<evidence type="ECO:0000259" key="1">
    <source>
        <dbReference type="Pfam" id="PF00561"/>
    </source>
</evidence>
<dbReference type="GO" id="GO:0047372">
    <property type="term" value="F:monoacylglycerol lipase activity"/>
    <property type="evidence" value="ECO:0007669"/>
    <property type="project" value="TreeGrafter"/>
</dbReference>
<dbReference type="PANTHER" id="PTHR43798">
    <property type="entry name" value="MONOACYLGLYCEROL LIPASE"/>
    <property type="match status" value="1"/>
</dbReference>
<evidence type="ECO:0000313" key="3">
    <source>
        <dbReference type="Proteomes" id="UP000616595"/>
    </source>
</evidence>
<dbReference type="EMBL" id="WJBD01000035">
    <property type="protein sequence ID" value="MBC3889976.1"/>
    <property type="molecule type" value="Genomic_DNA"/>
</dbReference>
<protein>
    <submittedName>
        <fullName evidence="2">Alpha/beta fold hydrolase</fullName>
    </submittedName>
</protein>
<organism evidence="2 3">
    <name type="scientific">Acetobacterium paludosum</name>
    <dbReference type="NCBI Taxonomy" id="52693"/>
    <lineage>
        <taxon>Bacteria</taxon>
        <taxon>Bacillati</taxon>
        <taxon>Bacillota</taxon>
        <taxon>Clostridia</taxon>
        <taxon>Eubacteriales</taxon>
        <taxon>Eubacteriaceae</taxon>
        <taxon>Acetobacterium</taxon>
    </lineage>
</organism>
<proteinExistence type="predicted"/>
<dbReference type="GO" id="GO:0016020">
    <property type="term" value="C:membrane"/>
    <property type="evidence" value="ECO:0007669"/>
    <property type="project" value="TreeGrafter"/>
</dbReference>
<dbReference type="PANTHER" id="PTHR43798:SF33">
    <property type="entry name" value="HYDROLASE, PUTATIVE (AFU_ORTHOLOGUE AFUA_2G14860)-RELATED"/>
    <property type="match status" value="1"/>
</dbReference>
<dbReference type="SUPFAM" id="SSF53474">
    <property type="entry name" value="alpha/beta-Hydrolases"/>
    <property type="match status" value="1"/>
</dbReference>
<dbReference type="InterPro" id="IPR000073">
    <property type="entry name" value="AB_hydrolase_1"/>
</dbReference>
<dbReference type="RefSeq" id="WP_148568607.1">
    <property type="nucleotide sequence ID" value="NZ_RXYA01000024.1"/>
</dbReference>
<gene>
    <name evidence="2" type="ORF">GH810_16880</name>
</gene>
<keyword evidence="2" id="KW-0378">Hydrolase</keyword>
<feature type="domain" description="AB hydrolase-1" evidence="1">
    <location>
        <begin position="54"/>
        <end position="306"/>
    </location>
</feature>
<reference evidence="2" key="1">
    <citation type="submission" date="2019-10" db="EMBL/GenBank/DDBJ databases">
        <authorList>
            <person name="Ross D.E."/>
            <person name="Gulliver D."/>
        </authorList>
    </citation>
    <scope>NUCLEOTIDE SEQUENCE</scope>
    <source>
        <strain evidence="2">DER-2019</strain>
    </source>
</reference>
<dbReference type="AlphaFoldDB" id="A0A923I1I1"/>
<name>A0A923I1I1_9FIRM</name>
<sequence>MIEETERLVNRMNDTIETREIPNGIENVPGLKHHDLNVCGGPMSVYEAGEKGRPIVVLLHGAMYDESRFIWDQLFPFLSRDYHVFALDSPRHGKSRPWEGYLDRARLMDILDNTFNRLGLENFSLVGLSMGGSLSIDYTSLHPDKVKSMVLFEPGGLTEKVDSQFLVWLYIKIPGMLRMLNRKYIKKDHAAIRKLLESIYVGGSKPTDPDRLTSILEDEIKGRYKYGENDMDDWQLSCIGPFRLKWNLLDRIPLIKCPTLWLRGADSVLVKQFEIDRAVKLAIDSGTKAELEVVQNAGHILPLERPEQANVAVKAFLDKTYLIEPERTVSS</sequence>
<reference evidence="2" key="2">
    <citation type="submission" date="2020-10" db="EMBL/GenBank/DDBJ databases">
        <title>Comparative genomics of the Acetobacterium genus.</title>
        <authorList>
            <person name="Marshall C."/>
            <person name="May H."/>
            <person name="Norman S."/>
        </authorList>
    </citation>
    <scope>NUCLEOTIDE SEQUENCE</scope>
    <source>
        <strain evidence="2">DER-2019</strain>
    </source>
</reference>
<dbReference type="OrthoDB" id="9775557at2"/>
<evidence type="ECO:0000313" key="2">
    <source>
        <dbReference type="EMBL" id="MBC3889976.1"/>
    </source>
</evidence>
<keyword evidence="3" id="KW-1185">Reference proteome</keyword>
<dbReference type="Proteomes" id="UP000616595">
    <property type="component" value="Unassembled WGS sequence"/>
</dbReference>
<accession>A0A923I1I1</accession>
<comment type="caution">
    <text evidence="2">The sequence shown here is derived from an EMBL/GenBank/DDBJ whole genome shotgun (WGS) entry which is preliminary data.</text>
</comment>